<accession>A0A1X7IT71</accession>
<dbReference type="EMBL" id="FXAW01000001">
    <property type="protein sequence ID" value="SMG18357.1"/>
    <property type="molecule type" value="Genomic_DNA"/>
</dbReference>
<protein>
    <submittedName>
        <fullName evidence="2">Uncharacterized protein</fullName>
    </submittedName>
</protein>
<dbReference type="Proteomes" id="UP000193804">
    <property type="component" value="Unassembled WGS sequence"/>
</dbReference>
<sequence length="434" mass="48373">MKRKFFLHIAFIMLLPMASCNLEPLEEDQLPSFDKLYAVSENIEAIDFICKPDASGYIIVGNLTSSDNSNSDIIIIDVGANGIQQNFHRIYTPQHDEAVAIKLNENDNSVFILAHRKSDQSQDIIEQNLILKANLQGVPVRASNASIEDTVSAEIKVLTPENNNQLIRLNDFLITPPNLICVGQIRLSPAGNYSRVTQIFNISSVDFNNSNDSTIIEFRQKPDQKNYSNSELFKITNGNVPSAVYEVIGQNISENPDGDGSEPSQNITWDAYTDLESSAGEPIFIGTDRDEKFGDILYHSNGKNYIAGNYENTDSATLFLITKEYTGFNNNRGQNVYAFSNYGNEVMSLTEDSDGNIIMATKKENEMDNNNTSHLLKFSQSGVPIENQEFEFRGTGLDNVVRKIESEPGNILVILSQKTFDNNSTAIGLMKIKF</sequence>
<evidence type="ECO:0000313" key="2">
    <source>
        <dbReference type="EMBL" id="SMG18357.1"/>
    </source>
</evidence>
<organism evidence="2 3">
    <name type="scientific">Marivirga sericea</name>
    <dbReference type="NCBI Taxonomy" id="1028"/>
    <lineage>
        <taxon>Bacteria</taxon>
        <taxon>Pseudomonadati</taxon>
        <taxon>Bacteroidota</taxon>
        <taxon>Cytophagia</taxon>
        <taxon>Cytophagales</taxon>
        <taxon>Marivirgaceae</taxon>
        <taxon>Marivirga</taxon>
    </lineage>
</organism>
<dbReference type="STRING" id="1028.SAMN05661096_01062"/>
<gene>
    <name evidence="2" type="ORF">SAMN05661096_01062</name>
</gene>
<keyword evidence="3" id="KW-1185">Reference proteome</keyword>
<reference evidence="3" key="1">
    <citation type="submission" date="2017-04" db="EMBL/GenBank/DDBJ databases">
        <authorList>
            <person name="Varghese N."/>
            <person name="Submissions S."/>
        </authorList>
    </citation>
    <scope>NUCLEOTIDE SEQUENCE [LARGE SCALE GENOMIC DNA]</scope>
    <source>
        <strain evidence="3">DSM 4125</strain>
    </source>
</reference>
<proteinExistence type="predicted"/>
<name>A0A1X7IT71_9BACT</name>
<evidence type="ECO:0000256" key="1">
    <source>
        <dbReference type="SAM" id="SignalP"/>
    </source>
</evidence>
<evidence type="ECO:0000313" key="3">
    <source>
        <dbReference type="Proteomes" id="UP000193804"/>
    </source>
</evidence>
<dbReference type="OrthoDB" id="9821380at2"/>
<dbReference type="AlphaFoldDB" id="A0A1X7IT71"/>
<feature type="chain" id="PRO_5012485410" evidence="1">
    <location>
        <begin position="23"/>
        <end position="434"/>
    </location>
</feature>
<keyword evidence="1" id="KW-0732">Signal</keyword>
<dbReference type="RefSeq" id="WP_085516004.1">
    <property type="nucleotide sequence ID" value="NZ_FXAW01000001.1"/>
</dbReference>
<feature type="signal peptide" evidence="1">
    <location>
        <begin position="1"/>
        <end position="22"/>
    </location>
</feature>